<dbReference type="CDD" id="cd00590">
    <property type="entry name" value="RRM_SF"/>
    <property type="match status" value="1"/>
</dbReference>
<gene>
    <name evidence="3" type="ORF">SSS_6676</name>
</gene>
<dbReference type="InterPro" id="IPR035979">
    <property type="entry name" value="RBD_domain_sf"/>
</dbReference>
<reference evidence="5" key="1">
    <citation type="journal article" date="2020" name="PLoS Negl. Trop. Dis.">
        <title>High-quality nuclear genome for Sarcoptes scabiei-A critical resource for a neglected parasite.</title>
        <authorList>
            <person name="Korhonen P.K."/>
            <person name="Gasser R.B."/>
            <person name="Ma G."/>
            <person name="Wang T."/>
            <person name="Stroehlein A.J."/>
            <person name="Young N.D."/>
            <person name="Ang C.S."/>
            <person name="Fernando D.D."/>
            <person name="Lu H.C."/>
            <person name="Taylor S."/>
            <person name="Reynolds S.L."/>
            <person name="Mofiz E."/>
            <person name="Najaraj S.H."/>
            <person name="Gowda H."/>
            <person name="Madugundu A."/>
            <person name="Renuse S."/>
            <person name="Holt D."/>
            <person name="Pandey A."/>
            <person name="Papenfuss A.T."/>
            <person name="Fischer K."/>
        </authorList>
    </citation>
    <scope>NUCLEOTIDE SEQUENCE [LARGE SCALE GENOMIC DNA]</scope>
</reference>
<dbReference type="Proteomes" id="UP000070412">
    <property type="component" value="Unassembled WGS sequence"/>
</dbReference>
<dbReference type="Gene3D" id="3.30.70.330">
    <property type="match status" value="1"/>
</dbReference>
<organism evidence="3">
    <name type="scientific">Sarcoptes scabiei</name>
    <name type="common">Itch mite</name>
    <name type="synonym">Acarus scabiei</name>
    <dbReference type="NCBI Taxonomy" id="52283"/>
    <lineage>
        <taxon>Eukaryota</taxon>
        <taxon>Metazoa</taxon>
        <taxon>Ecdysozoa</taxon>
        <taxon>Arthropoda</taxon>
        <taxon>Chelicerata</taxon>
        <taxon>Arachnida</taxon>
        <taxon>Acari</taxon>
        <taxon>Acariformes</taxon>
        <taxon>Sarcoptiformes</taxon>
        <taxon>Astigmata</taxon>
        <taxon>Psoroptidia</taxon>
        <taxon>Sarcoptoidea</taxon>
        <taxon>Sarcoptidae</taxon>
        <taxon>Sarcoptinae</taxon>
        <taxon>Sarcoptes</taxon>
    </lineage>
</organism>
<feature type="domain" description="RRM" evidence="2">
    <location>
        <begin position="196"/>
        <end position="238"/>
    </location>
</feature>
<dbReference type="InterPro" id="IPR000504">
    <property type="entry name" value="RRM_dom"/>
</dbReference>
<reference evidence="4" key="3">
    <citation type="submission" date="2022-06" db="UniProtKB">
        <authorList>
            <consortium name="EnsemblMetazoa"/>
        </authorList>
    </citation>
    <scope>IDENTIFICATION</scope>
</reference>
<accession>A0A834RG80</accession>
<keyword evidence="5" id="KW-1185">Reference proteome</keyword>
<reference evidence="3" key="2">
    <citation type="submission" date="2020-01" db="EMBL/GenBank/DDBJ databases">
        <authorList>
            <person name="Korhonen P.K.K."/>
            <person name="Guangxu M.G."/>
            <person name="Wang T.W."/>
            <person name="Stroehlein A.J.S."/>
            <person name="Young N.D."/>
            <person name="Ang C.-S.A."/>
            <person name="Fernando D.W.F."/>
            <person name="Lu H.L."/>
            <person name="Taylor S.T."/>
            <person name="Ehtesham M.E.M."/>
            <person name="Najaraj S.H.N."/>
            <person name="Harsha G.H.G."/>
            <person name="Madugundu A.M."/>
            <person name="Renuse S.R."/>
            <person name="Holt D.H."/>
            <person name="Pandey A.P."/>
            <person name="Papenfuss A.P."/>
            <person name="Gasser R.B.G."/>
            <person name="Fischer K.F."/>
        </authorList>
    </citation>
    <scope>NUCLEOTIDE SEQUENCE</scope>
    <source>
        <strain evidence="3">SSS_KF_BRIS2020</strain>
    </source>
</reference>
<name>A0A834RG80_SARSC</name>
<dbReference type="GO" id="GO:0003723">
    <property type="term" value="F:RNA binding"/>
    <property type="evidence" value="ECO:0007669"/>
    <property type="project" value="UniProtKB-KW"/>
</dbReference>
<dbReference type="Pfam" id="PF00076">
    <property type="entry name" value="RRM_1"/>
    <property type="match status" value="1"/>
</dbReference>
<evidence type="ECO:0000313" key="4">
    <source>
        <dbReference type="EnsemblMetazoa" id="KAF7496068.1"/>
    </source>
</evidence>
<evidence type="ECO:0000259" key="2">
    <source>
        <dbReference type="Pfam" id="PF00076"/>
    </source>
</evidence>
<dbReference type="OrthoDB" id="439993at2759"/>
<sequence length="510" mass="60274">MQQNRERIDRDGEADDVELLTNEIFFIHTEIRTNRYQEIREQIVSHLSDYNLFYDRSLCEKIDSKTKSNEDQSYESNFCIHDHHECFANNANEIEDLSESSGTNSNADPPKSWPLNYFLTLPTIRRLAGSLNDILKAFQLDNINEYLEKRNLHFDQEKMIVKRLKPFDKESITKITNLTIYWEGFDSKLCDIALHLKDCLKIFGEIQSIRISRSSPGFCFAVFETQESSTMCLEYMRKFDENSAPINQEIREESNVDSVDNLAIKKSRLDVPTEIDNEMSVKLEKLKSKLELIRHTDYKHRFLSKTEWNRYKNRYLRLQKKSRQQMFIWHQKNQQIKESLDLALIQRKTLQERQQTGPNKEMLRKSIAHKEFHNIPKSHANVVCLKITDITTSKIDFSYVRKVIKEILNVVQTQSTNDLMNPNDLAYIDTSNRTMQFAIDCPLIQKIFLRIKNSRSAHKLISEEYFQSLRENLKFYGRLISAEVLNHTEVVQYWKTVASKKCLNCCHHRK</sequence>
<dbReference type="AlphaFoldDB" id="A0A834RG80"/>
<dbReference type="SUPFAM" id="SSF54928">
    <property type="entry name" value="RNA-binding domain, RBD"/>
    <property type="match status" value="1"/>
</dbReference>
<evidence type="ECO:0000313" key="5">
    <source>
        <dbReference type="Proteomes" id="UP000070412"/>
    </source>
</evidence>
<protein>
    <recommendedName>
        <fullName evidence="2">RRM domain-containing protein</fullName>
    </recommendedName>
</protein>
<evidence type="ECO:0000313" key="3">
    <source>
        <dbReference type="EMBL" id="KAF7496068.1"/>
    </source>
</evidence>
<dbReference type="EMBL" id="WVUK01000041">
    <property type="protein sequence ID" value="KAF7496068.1"/>
    <property type="molecule type" value="Genomic_DNA"/>
</dbReference>
<dbReference type="InterPro" id="IPR012677">
    <property type="entry name" value="Nucleotide-bd_a/b_plait_sf"/>
</dbReference>
<proteinExistence type="predicted"/>
<evidence type="ECO:0000256" key="1">
    <source>
        <dbReference type="ARBA" id="ARBA00022884"/>
    </source>
</evidence>
<dbReference type="EnsemblMetazoa" id="SSS_6676s_mrna">
    <property type="protein sequence ID" value="KAF7496068.1"/>
    <property type="gene ID" value="SSS_6676"/>
</dbReference>
<keyword evidence="1" id="KW-0694">RNA-binding</keyword>